<dbReference type="InterPro" id="IPR012338">
    <property type="entry name" value="Beta-lactam/transpept-like"/>
</dbReference>
<dbReference type="Gene3D" id="3.40.710.10">
    <property type="entry name" value="DD-peptidase/beta-lactamase superfamily"/>
    <property type="match status" value="1"/>
</dbReference>
<protein>
    <recommendedName>
        <fullName evidence="3">Beta-lactamase-related domain-containing protein</fullName>
    </recommendedName>
</protein>
<name>A0AAD6I2Z4_PENCN</name>
<dbReference type="GO" id="GO:0016787">
    <property type="term" value="F:hydrolase activity"/>
    <property type="evidence" value="ECO:0007669"/>
    <property type="project" value="UniProtKB-KW"/>
</dbReference>
<dbReference type="InterPro" id="IPR050789">
    <property type="entry name" value="Diverse_Enzym_Activities"/>
</dbReference>
<accession>A0AAD6I2Z4</accession>
<organism evidence="4 5">
    <name type="scientific">Penicillium canescens</name>
    <dbReference type="NCBI Taxonomy" id="5083"/>
    <lineage>
        <taxon>Eukaryota</taxon>
        <taxon>Fungi</taxon>
        <taxon>Dikarya</taxon>
        <taxon>Ascomycota</taxon>
        <taxon>Pezizomycotina</taxon>
        <taxon>Eurotiomycetes</taxon>
        <taxon>Eurotiomycetidae</taxon>
        <taxon>Eurotiales</taxon>
        <taxon>Aspergillaceae</taxon>
        <taxon>Penicillium</taxon>
    </lineage>
</organism>
<gene>
    <name evidence="4" type="ORF">N7460_010106</name>
</gene>
<reference evidence="4" key="1">
    <citation type="journal article" date="2023" name="IMA Fungus">
        <title>Comparative genomic study of the Penicillium genus elucidates a diverse pangenome and 15 lateral gene transfer events.</title>
        <authorList>
            <person name="Petersen C."/>
            <person name="Sorensen T."/>
            <person name="Nielsen M.R."/>
            <person name="Sondergaard T.E."/>
            <person name="Sorensen J.L."/>
            <person name="Fitzpatrick D.A."/>
            <person name="Frisvad J.C."/>
            <person name="Nielsen K.L."/>
        </authorList>
    </citation>
    <scope>NUCLEOTIDE SEQUENCE</scope>
    <source>
        <strain evidence="4">IBT 15450</strain>
    </source>
</reference>
<feature type="domain" description="Beta-lactamase-related" evidence="3">
    <location>
        <begin position="2"/>
        <end position="192"/>
    </location>
</feature>
<reference evidence="4" key="2">
    <citation type="submission" date="2023-01" db="EMBL/GenBank/DDBJ databases">
        <authorList>
            <person name="Petersen C."/>
        </authorList>
    </citation>
    <scope>NUCLEOTIDE SEQUENCE</scope>
    <source>
        <strain evidence="4">IBT 15450</strain>
    </source>
</reference>
<dbReference type="SUPFAM" id="SSF56601">
    <property type="entry name" value="beta-lactamase/transpeptidase-like"/>
    <property type="match status" value="1"/>
</dbReference>
<evidence type="ECO:0000256" key="2">
    <source>
        <dbReference type="ARBA" id="ARBA00022801"/>
    </source>
</evidence>
<dbReference type="PANTHER" id="PTHR43283:SF17">
    <property type="entry name" value="(LOVD), PUTATIVE (AFU_ORTHOLOGUE AFUA_5G00920)-RELATED"/>
    <property type="match status" value="1"/>
</dbReference>
<dbReference type="AlphaFoldDB" id="A0AAD6I2Z4"/>
<sequence>MVARVNNTTFGHYVQQHIFEPLGMKSPTFRLENHPETLARLMEMTERTVDGDLKESVKPWPDNAPQDCAGIGLYCSMSDYVKVIGDLIKDSPILLGRKTIEKELFTPQLAQDSPSLKGLWSSADILGAMTGATGVKNGLNFNVGGLYMEEEGTFLKEGTLVWGGYPNLVWFMNRKHGVAAVYATQLLPAGDPKSRSLAQQFMQEVWRITAR</sequence>
<proteinExistence type="inferred from homology"/>
<keyword evidence="5" id="KW-1185">Reference proteome</keyword>
<evidence type="ECO:0000313" key="4">
    <source>
        <dbReference type="EMBL" id="KAJ6029840.1"/>
    </source>
</evidence>
<dbReference type="Pfam" id="PF00144">
    <property type="entry name" value="Beta-lactamase"/>
    <property type="match status" value="1"/>
</dbReference>
<dbReference type="InterPro" id="IPR001466">
    <property type="entry name" value="Beta-lactam-related"/>
</dbReference>
<evidence type="ECO:0000256" key="1">
    <source>
        <dbReference type="ARBA" id="ARBA00009009"/>
    </source>
</evidence>
<comment type="caution">
    <text evidence="4">The sequence shown here is derived from an EMBL/GenBank/DDBJ whole genome shotgun (WGS) entry which is preliminary data.</text>
</comment>
<evidence type="ECO:0000313" key="5">
    <source>
        <dbReference type="Proteomes" id="UP001219568"/>
    </source>
</evidence>
<dbReference type="Proteomes" id="UP001219568">
    <property type="component" value="Unassembled WGS sequence"/>
</dbReference>
<dbReference type="PANTHER" id="PTHR43283">
    <property type="entry name" value="BETA-LACTAMASE-RELATED"/>
    <property type="match status" value="1"/>
</dbReference>
<dbReference type="EMBL" id="JAQJZL010000014">
    <property type="protein sequence ID" value="KAJ6029840.1"/>
    <property type="molecule type" value="Genomic_DNA"/>
</dbReference>
<evidence type="ECO:0000259" key="3">
    <source>
        <dbReference type="Pfam" id="PF00144"/>
    </source>
</evidence>
<keyword evidence="2" id="KW-0378">Hydrolase</keyword>
<comment type="similarity">
    <text evidence="1">Belongs to the class-A beta-lactamase family.</text>
</comment>